<sequence>MTGLSSEQVTRFREDGYLLLEDAFDADVLDGLQTELTERIDRWCEQALGEGLLSDLLPDAPFDKRLALLSEQLENPGPLLAVVGGKLRTVGMFQILTHPDLLDIVQSVIGPEILAHPQFNSRA</sequence>
<gene>
    <name evidence="1" type="ORF">METZ01_LOCUS184150</name>
</gene>
<name>A0A382CYL2_9ZZZZ</name>
<protein>
    <recommendedName>
        <fullName evidence="2">Phytanoyl-CoA dioxygenase</fullName>
    </recommendedName>
</protein>
<dbReference type="Gene3D" id="2.60.120.620">
    <property type="entry name" value="q2cbj1_9rhob like domain"/>
    <property type="match status" value="1"/>
</dbReference>
<feature type="non-terminal residue" evidence="1">
    <location>
        <position position="123"/>
    </location>
</feature>
<evidence type="ECO:0008006" key="2">
    <source>
        <dbReference type="Google" id="ProtNLM"/>
    </source>
</evidence>
<dbReference type="EMBL" id="UINC01036790">
    <property type="protein sequence ID" value="SVB31296.1"/>
    <property type="molecule type" value="Genomic_DNA"/>
</dbReference>
<dbReference type="SUPFAM" id="SSF51197">
    <property type="entry name" value="Clavaminate synthase-like"/>
    <property type="match status" value="1"/>
</dbReference>
<organism evidence="1">
    <name type="scientific">marine metagenome</name>
    <dbReference type="NCBI Taxonomy" id="408172"/>
    <lineage>
        <taxon>unclassified sequences</taxon>
        <taxon>metagenomes</taxon>
        <taxon>ecological metagenomes</taxon>
    </lineage>
</organism>
<accession>A0A382CYL2</accession>
<reference evidence="1" key="1">
    <citation type="submission" date="2018-05" db="EMBL/GenBank/DDBJ databases">
        <authorList>
            <person name="Lanie J.A."/>
            <person name="Ng W.-L."/>
            <person name="Kazmierczak K.M."/>
            <person name="Andrzejewski T.M."/>
            <person name="Davidsen T.M."/>
            <person name="Wayne K.J."/>
            <person name="Tettelin H."/>
            <person name="Glass J.I."/>
            <person name="Rusch D."/>
            <person name="Podicherti R."/>
            <person name="Tsui H.-C.T."/>
            <person name="Winkler M.E."/>
        </authorList>
    </citation>
    <scope>NUCLEOTIDE SEQUENCE</scope>
</reference>
<evidence type="ECO:0000313" key="1">
    <source>
        <dbReference type="EMBL" id="SVB31296.1"/>
    </source>
</evidence>
<proteinExistence type="predicted"/>
<dbReference type="AlphaFoldDB" id="A0A382CYL2"/>